<dbReference type="PANTHER" id="PTHR41339:SF1">
    <property type="entry name" value="SECRETED PROTEIN"/>
    <property type="match status" value="1"/>
</dbReference>
<organism evidence="3 4">
    <name type="scientific">Sorangium cellulosum</name>
    <name type="common">Polyangium cellulosum</name>
    <dbReference type="NCBI Taxonomy" id="56"/>
    <lineage>
        <taxon>Bacteria</taxon>
        <taxon>Pseudomonadati</taxon>
        <taxon>Myxococcota</taxon>
        <taxon>Polyangia</taxon>
        <taxon>Polyangiales</taxon>
        <taxon>Polyangiaceae</taxon>
        <taxon>Sorangium</taxon>
    </lineage>
</organism>
<dbReference type="Gene3D" id="2.160.20.10">
    <property type="entry name" value="Single-stranded right-handed beta-helix, Pectin lyase-like"/>
    <property type="match status" value="1"/>
</dbReference>
<proteinExistence type="predicted"/>
<feature type="signal peptide" evidence="2">
    <location>
        <begin position="1"/>
        <end position="28"/>
    </location>
</feature>
<dbReference type="InterPro" id="IPR011050">
    <property type="entry name" value="Pectin_lyase_fold/virulence"/>
</dbReference>
<dbReference type="AlphaFoldDB" id="A0A4P2PTN3"/>
<evidence type="ECO:0000313" key="3">
    <source>
        <dbReference type="EMBL" id="AUX19964.1"/>
    </source>
</evidence>
<evidence type="ECO:0000256" key="2">
    <source>
        <dbReference type="SAM" id="SignalP"/>
    </source>
</evidence>
<keyword evidence="2" id="KW-0732">Signal</keyword>
<sequence length="495" mass="52197">MPARRPERLRPARGRARAALLFAALACAGACSVLLEGGAEQCAADADCARFPGSVCDVAQATCVRPGPGATSSGGGSAPSCEAAEKPVAELSGEVTKDFTLTCNRHYLLKGTVLVTPGATLTIEKGTTLLGDSDPLSPGILAIQPGAKLVAVGTPEEPIVFTSALPEGLRERGDWGGVILLGRAPANLRDAEGAPTRGRIEGLDRGGEYGGDDVDDSSGILKYVRIEYSGFAIAPNNEVNGLTFGGVGKGTIVDHVQVRHTADDCFEFFGGTVDAKYLACQHAGDDGFDWDNGFRGRLQFLVLQQEPSLADEMNGFEGDNDALGTTNSPVSEPTIYNATLCGKNREVDLEQYGILLRRGTRARIFNTVVTGFESGLDVRDAAGEIEIESSVFFGNLVHNLAYPEPAGSVQDDDEGFDEAAFLLDPARGNREVDPRIPDCFNAEGPELGPSSPLTEGAATPPDDGFFDATATYVGAFRDADDRWATTGAWAVWSRK</sequence>
<dbReference type="InterPro" id="IPR012334">
    <property type="entry name" value="Pectin_lyas_fold"/>
</dbReference>
<feature type="chain" id="PRO_5020576409" description="Lipoprotein" evidence="2">
    <location>
        <begin position="29"/>
        <end position="495"/>
    </location>
</feature>
<dbReference type="EMBL" id="CP012670">
    <property type="protein sequence ID" value="AUX19964.1"/>
    <property type="molecule type" value="Genomic_DNA"/>
</dbReference>
<evidence type="ECO:0000256" key="1">
    <source>
        <dbReference type="SAM" id="MobiDB-lite"/>
    </source>
</evidence>
<accession>A0A4P2PTN3</accession>
<dbReference type="SUPFAM" id="SSF51126">
    <property type="entry name" value="Pectin lyase-like"/>
    <property type="match status" value="1"/>
</dbReference>
<name>A0A4P2PTN3_SORCE</name>
<feature type="region of interest" description="Disordered" evidence="1">
    <location>
        <begin position="442"/>
        <end position="462"/>
    </location>
</feature>
<dbReference type="PANTHER" id="PTHR41339">
    <property type="entry name" value="LIPL48"/>
    <property type="match status" value="1"/>
</dbReference>
<protein>
    <recommendedName>
        <fullName evidence="5">Lipoprotein</fullName>
    </recommendedName>
</protein>
<dbReference type="Proteomes" id="UP000295781">
    <property type="component" value="Chromosome"/>
</dbReference>
<evidence type="ECO:0000313" key="4">
    <source>
        <dbReference type="Proteomes" id="UP000295781"/>
    </source>
</evidence>
<reference evidence="3 4" key="1">
    <citation type="submission" date="2015-09" db="EMBL/GenBank/DDBJ databases">
        <title>Sorangium comparison.</title>
        <authorList>
            <person name="Zaburannyi N."/>
            <person name="Bunk B."/>
            <person name="Overmann J."/>
            <person name="Mueller R."/>
        </authorList>
    </citation>
    <scope>NUCLEOTIDE SEQUENCE [LARGE SCALE GENOMIC DNA]</scope>
    <source>
        <strain evidence="3 4">So ceGT47</strain>
    </source>
</reference>
<gene>
    <name evidence="3" type="ORF">SOCEGT47_004210</name>
</gene>
<evidence type="ECO:0008006" key="5">
    <source>
        <dbReference type="Google" id="ProtNLM"/>
    </source>
</evidence>